<dbReference type="KEGG" id="hsal:JMJ58_05015"/>
<dbReference type="EMBL" id="CP069188">
    <property type="protein sequence ID" value="QRV16257.1"/>
    <property type="molecule type" value="Genomic_DNA"/>
</dbReference>
<keyword evidence="1" id="KW-1133">Transmembrane helix</keyword>
<feature type="transmembrane region" description="Helical" evidence="1">
    <location>
        <begin position="14"/>
        <end position="34"/>
    </location>
</feature>
<accession>A0A8T8E3U1</accession>
<keyword evidence="1" id="KW-0472">Membrane</keyword>
<evidence type="ECO:0000313" key="3">
    <source>
        <dbReference type="Proteomes" id="UP000637819"/>
    </source>
</evidence>
<dbReference type="RefSeq" id="WP_204748576.1">
    <property type="nucleotide sequence ID" value="NZ_CP069188.1"/>
</dbReference>
<protein>
    <submittedName>
        <fullName evidence="2">Uncharacterized protein</fullName>
    </submittedName>
</protein>
<dbReference type="OrthoDB" id="169315at2157"/>
<dbReference type="AlphaFoldDB" id="A0A8T8E3U1"/>
<keyword evidence="1" id="KW-0812">Transmembrane</keyword>
<name>A0A8T8E3U1_9EURY</name>
<sequence>MKIGELAAIYTEAFALKAFGAVGLVFGVQLPLVYREYLGRHQYERFSPSMVAAIPCRIVLFWVAMTILLQLVVLALDPPVLQIVVLAVVFVSKLTVDWSLIRARHLDTSGSFSRWFVPNEPSPGE</sequence>
<dbReference type="GeneID" id="62874461"/>
<evidence type="ECO:0000313" key="2">
    <source>
        <dbReference type="EMBL" id="QRV16257.1"/>
    </source>
</evidence>
<proteinExistence type="predicted"/>
<organism evidence="2 3">
    <name type="scientific">Haloterrigena salifodinae</name>
    <dbReference type="NCBI Taxonomy" id="2675099"/>
    <lineage>
        <taxon>Archaea</taxon>
        <taxon>Methanobacteriati</taxon>
        <taxon>Methanobacteriota</taxon>
        <taxon>Stenosarchaea group</taxon>
        <taxon>Halobacteria</taxon>
        <taxon>Halobacteriales</taxon>
        <taxon>Natrialbaceae</taxon>
        <taxon>Haloterrigena</taxon>
    </lineage>
</organism>
<keyword evidence="3" id="KW-1185">Reference proteome</keyword>
<dbReference type="Proteomes" id="UP000637819">
    <property type="component" value="Chromosome"/>
</dbReference>
<reference evidence="2 3" key="1">
    <citation type="submission" date="2021-01" db="EMBL/GenBank/DDBJ databases">
        <title>Genome Sequence and Methylation Pattern of Haloterrigena salifodinae BOL5-1, An Extremely Halophilic Archaeon from a Bolivian Salt Mine.</title>
        <authorList>
            <person name="DasSarma P."/>
            <person name="Anton B.P."/>
            <person name="DasSarma S.L."/>
            <person name="von Ehrenheim H.A.L."/>
            <person name="Martinez F.L."/>
            <person name="Guzman D."/>
            <person name="Roberts R.J."/>
            <person name="DasSarma S."/>
        </authorList>
    </citation>
    <scope>NUCLEOTIDE SEQUENCE [LARGE SCALE GENOMIC DNA]</scope>
    <source>
        <strain evidence="2 3">BOL5-1</strain>
    </source>
</reference>
<feature type="transmembrane region" description="Helical" evidence="1">
    <location>
        <begin position="54"/>
        <end position="73"/>
    </location>
</feature>
<evidence type="ECO:0000256" key="1">
    <source>
        <dbReference type="SAM" id="Phobius"/>
    </source>
</evidence>
<gene>
    <name evidence="2" type="ORF">JMJ58_05015</name>
</gene>
<feature type="transmembrane region" description="Helical" evidence="1">
    <location>
        <begin position="79"/>
        <end position="96"/>
    </location>
</feature>